<dbReference type="eggNOG" id="COG0076">
    <property type="taxonomic scope" value="Bacteria"/>
</dbReference>
<dbReference type="AlphaFoldDB" id="Q7NH67"/>
<dbReference type="InterPro" id="IPR015421">
    <property type="entry name" value="PyrdxlP-dep_Trfase_major"/>
</dbReference>
<dbReference type="Gene3D" id="3.40.640.10">
    <property type="entry name" value="Type I PLP-dependent aspartate aminotransferase-like (Major domain)"/>
    <property type="match status" value="1"/>
</dbReference>
<evidence type="ECO:0000256" key="4">
    <source>
        <dbReference type="ARBA" id="ARBA00022898"/>
    </source>
</evidence>
<comment type="cofactor">
    <cofactor evidence="1 6 7">
        <name>pyridoxal 5'-phosphate</name>
        <dbReference type="ChEBI" id="CHEBI:597326"/>
    </cofactor>
</comment>
<accession>Q7NH67</accession>
<dbReference type="PATRIC" id="fig|251221.4.peg.2704"/>
<dbReference type="KEGG" id="gvi:gll2670"/>
<dbReference type="PANTHER" id="PTHR11999:SF70">
    <property type="entry name" value="MIP05841P"/>
    <property type="match status" value="1"/>
</dbReference>
<dbReference type="InterPro" id="IPR002129">
    <property type="entry name" value="PyrdxlP-dep_de-COase"/>
</dbReference>
<evidence type="ECO:0000256" key="7">
    <source>
        <dbReference type="RuleBase" id="RU000382"/>
    </source>
</evidence>
<dbReference type="STRING" id="251221.gene:10760172"/>
<organism evidence="8 9">
    <name type="scientific">Gloeobacter violaceus (strain ATCC 29082 / PCC 7421)</name>
    <dbReference type="NCBI Taxonomy" id="251221"/>
    <lineage>
        <taxon>Bacteria</taxon>
        <taxon>Bacillati</taxon>
        <taxon>Cyanobacteriota</taxon>
        <taxon>Cyanophyceae</taxon>
        <taxon>Gloeobacterales</taxon>
        <taxon>Gloeobacteraceae</taxon>
        <taxon>Gloeobacter</taxon>
    </lineage>
</organism>
<evidence type="ECO:0000256" key="6">
    <source>
        <dbReference type="PIRSR" id="PIRSR602129-50"/>
    </source>
</evidence>
<keyword evidence="4 6" id="KW-0663">Pyridoxal phosphate</keyword>
<evidence type="ECO:0000256" key="2">
    <source>
        <dbReference type="ARBA" id="ARBA00009533"/>
    </source>
</evidence>
<protein>
    <submittedName>
        <fullName evidence="8">Gll2670 protein</fullName>
    </submittedName>
</protein>
<dbReference type="Gene3D" id="3.90.1150.10">
    <property type="entry name" value="Aspartate Aminotransferase, domain 1"/>
    <property type="match status" value="1"/>
</dbReference>
<dbReference type="Proteomes" id="UP000000557">
    <property type="component" value="Chromosome"/>
</dbReference>
<evidence type="ECO:0000256" key="5">
    <source>
        <dbReference type="ARBA" id="ARBA00023239"/>
    </source>
</evidence>
<evidence type="ECO:0000256" key="3">
    <source>
        <dbReference type="ARBA" id="ARBA00022793"/>
    </source>
</evidence>
<dbReference type="Pfam" id="PF00282">
    <property type="entry name" value="Pyridoxal_deC"/>
    <property type="match status" value="1"/>
</dbReference>
<dbReference type="GO" id="GO:0030170">
    <property type="term" value="F:pyridoxal phosphate binding"/>
    <property type="evidence" value="ECO:0007669"/>
    <property type="project" value="InterPro"/>
</dbReference>
<evidence type="ECO:0000313" key="9">
    <source>
        <dbReference type="Proteomes" id="UP000000557"/>
    </source>
</evidence>
<dbReference type="EnsemblBacteria" id="BAC90611">
    <property type="protein sequence ID" value="BAC90611"/>
    <property type="gene ID" value="BAC90611"/>
</dbReference>
<keyword evidence="9" id="KW-1185">Reference proteome</keyword>
<proteinExistence type="inferred from homology"/>
<reference evidence="8 9" key="2">
    <citation type="journal article" date="2003" name="DNA Res.">
        <title>Complete genome structure of Gloeobacter violaceus PCC 7421, a cyanobacterium that lacks thylakoids (supplement).</title>
        <authorList>
            <person name="Nakamura Y."/>
            <person name="Kaneko T."/>
            <person name="Sato S."/>
            <person name="Mimuro M."/>
            <person name="Miyashita H."/>
            <person name="Tsuchiya T."/>
            <person name="Sasamoto S."/>
            <person name="Watanabe A."/>
            <person name="Kawashima K."/>
            <person name="Kishida Y."/>
            <person name="Kiyokawa C."/>
            <person name="Kohara M."/>
            <person name="Matsumoto M."/>
            <person name="Matsuno A."/>
            <person name="Nakazaki N."/>
            <person name="Shimpo S."/>
            <person name="Takeuchi C."/>
            <person name="Yamada M."/>
            <person name="Tabata S."/>
        </authorList>
    </citation>
    <scope>NUCLEOTIDE SEQUENCE [LARGE SCALE GENOMIC DNA]</scope>
    <source>
        <strain evidence="9">ATCC 29082 / PCC 7421</strain>
    </source>
</reference>
<dbReference type="InParanoid" id="Q7NH67"/>
<evidence type="ECO:0000256" key="1">
    <source>
        <dbReference type="ARBA" id="ARBA00001933"/>
    </source>
</evidence>
<comment type="similarity">
    <text evidence="2 7">Belongs to the group II decarboxylase family.</text>
</comment>
<evidence type="ECO:0000313" key="8">
    <source>
        <dbReference type="EMBL" id="BAC90611.1"/>
    </source>
</evidence>
<keyword evidence="5 7" id="KW-0456">Lyase</keyword>
<dbReference type="OrthoDB" id="9803665at2"/>
<dbReference type="GO" id="GO:0019752">
    <property type="term" value="P:carboxylic acid metabolic process"/>
    <property type="evidence" value="ECO:0007669"/>
    <property type="project" value="InterPro"/>
</dbReference>
<gene>
    <name evidence="8" type="ordered locus">gll2670</name>
</gene>
<dbReference type="PRINTS" id="PR00800">
    <property type="entry name" value="YHDCRBOXLASE"/>
</dbReference>
<dbReference type="EMBL" id="BA000045">
    <property type="protein sequence ID" value="BAC90611.1"/>
    <property type="molecule type" value="Genomic_DNA"/>
</dbReference>
<sequence length="494" mass="52046">MPVQGPSITCSPQQGTTSTDEAFAASAAILGRTAELAAKYVASLAQRPVGKPVSVVQLAAALEEPLPEQGTPPAAAVEEWLSRAEPGIVASAGPRYFGFVIGGTTAAALAGDWLASAIDQNACLWATSPAAVQTELVVMRWLKELFQLPADWVGALTSGTSNAHLIGLAAARQWVGAQLGFDPARDGLSGFEPVPVVCSTATHVSTTKALATLGLGRSTVRQVPAPGGVIDLGALAATLQTIGGPAIVIANAGEVNTGAFDPLDKIADLCQFHPGGAWLHVDGAFGLCARLCDRLAPLVQGVERADSLASDGHKWLNLPYDCGFVFVRNPEALRSAFSADAAYIAPEPDAGWDPTSHMPELSRRFRGLAAWCAIKAYGRIGYRALVERCVGWADEFGRWVQTTRSLELVAPVSLNIVCFRYIRAGLSTVELNALNRAADAALREDGRVFLSSTVWQEKVALRAAFNNWATGPEDLALLKAAVQSVARNLEICND</sequence>
<dbReference type="GO" id="GO:0006520">
    <property type="term" value="P:amino acid metabolic process"/>
    <property type="evidence" value="ECO:0007669"/>
    <property type="project" value="InterPro"/>
</dbReference>
<dbReference type="InterPro" id="IPR015422">
    <property type="entry name" value="PyrdxlP-dep_Trfase_small"/>
</dbReference>
<dbReference type="PROSITE" id="PS00392">
    <property type="entry name" value="DDC_GAD_HDC_YDC"/>
    <property type="match status" value="1"/>
</dbReference>
<dbReference type="PhylomeDB" id="Q7NH67"/>
<dbReference type="HOGENOM" id="CLU_011856_0_4_3"/>
<dbReference type="PANTHER" id="PTHR11999">
    <property type="entry name" value="GROUP II PYRIDOXAL-5-PHOSPHATE DECARBOXYLASE"/>
    <property type="match status" value="1"/>
</dbReference>
<feature type="modified residue" description="N6-(pyridoxal phosphate)lysine" evidence="6">
    <location>
        <position position="314"/>
    </location>
</feature>
<dbReference type="InterPro" id="IPR021115">
    <property type="entry name" value="Pyridoxal-P_BS"/>
</dbReference>
<reference evidence="8 9" key="1">
    <citation type="journal article" date="2003" name="DNA Res.">
        <title>Complete genome structure of Gloeobacter violaceus PCC 7421, a cyanobacterium that lacks thylakoids.</title>
        <authorList>
            <person name="Nakamura Y."/>
            <person name="Kaneko T."/>
            <person name="Sato S."/>
            <person name="Mimuro M."/>
            <person name="Miyashita H."/>
            <person name="Tsuchiya T."/>
            <person name="Sasamoto S."/>
            <person name="Watanabe A."/>
            <person name="Kawashima K."/>
            <person name="Kishida Y."/>
            <person name="Kiyokawa C."/>
            <person name="Kohara M."/>
            <person name="Matsumoto M."/>
            <person name="Matsuno A."/>
            <person name="Nakazaki N."/>
            <person name="Shimpo S."/>
            <person name="Takeuchi C."/>
            <person name="Yamada M."/>
            <person name="Tabata S."/>
        </authorList>
    </citation>
    <scope>NUCLEOTIDE SEQUENCE [LARGE SCALE GENOMIC DNA]</scope>
    <source>
        <strain evidence="9">ATCC 29082 / PCC 7421</strain>
    </source>
</reference>
<dbReference type="SUPFAM" id="SSF53383">
    <property type="entry name" value="PLP-dependent transferases"/>
    <property type="match status" value="1"/>
</dbReference>
<name>Q7NH67_GLOVI</name>
<dbReference type="InterPro" id="IPR015424">
    <property type="entry name" value="PyrdxlP-dep_Trfase"/>
</dbReference>
<dbReference type="InterPro" id="IPR010977">
    <property type="entry name" value="Aromatic_deC"/>
</dbReference>
<keyword evidence="3" id="KW-0210">Decarboxylase</keyword>
<dbReference type="GO" id="GO:0004058">
    <property type="term" value="F:aromatic-L-amino-acid decarboxylase activity"/>
    <property type="evidence" value="ECO:0007669"/>
    <property type="project" value="UniProtKB-ARBA"/>
</dbReference>